<proteinExistence type="inferred from homology"/>
<dbReference type="SUPFAM" id="SSF64263">
    <property type="entry name" value="Prokaryotic ribosomal protein L17"/>
    <property type="match status" value="1"/>
</dbReference>
<evidence type="ECO:0000256" key="3">
    <source>
        <dbReference type="ARBA" id="ARBA00023274"/>
    </source>
</evidence>
<dbReference type="GO" id="GO:0003735">
    <property type="term" value="F:structural constituent of ribosome"/>
    <property type="evidence" value="ECO:0007669"/>
    <property type="project" value="InterPro"/>
</dbReference>
<name>A0A1G2FXY9_9BACT</name>
<dbReference type="PANTHER" id="PTHR14413:SF16">
    <property type="entry name" value="LARGE RIBOSOMAL SUBUNIT PROTEIN BL17M"/>
    <property type="match status" value="1"/>
</dbReference>
<comment type="similarity">
    <text evidence="1 5">Belongs to the bacterial ribosomal protein bL17 family.</text>
</comment>
<sequence length="116" mass="12947">MRKLKKGRKFGRVRNQRKALFLSLASSLVLHGKIQTTEAKAKELRRYLEPVITKAGSGTVVNRKLLEKFLTAAASRKLFSEIGPKLKERRGGYVRIIKIGKRGGDAAPIVSMEIIT</sequence>
<dbReference type="EMBL" id="MHNI01000012">
    <property type="protein sequence ID" value="OGZ42929.1"/>
    <property type="molecule type" value="Genomic_DNA"/>
</dbReference>
<dbReference type="GO" id="GO:0006412">
    <property type="term" value="P:translation"/>
    <property type="evidence" value="ECO:0007669"/>
    <property type="project" value="InterPro"/>
</dbReference>
<evidence type="ECO:0000256" key="5">
    <source>
        <dbReference type="RuleBase" id="RU000660"/>
    </source>
</evidence>
<evidence type="ECO:0000256" key="6">
    <source>
        <dbReference type="RuleBase" id="RU000661"/>
    </source>
</evidence>
<dbReference type="Pfam" id="PF01196">
    <property type="entry name" value="Ribosomal_L17"/>
    <property type="match status" value="1"/>
</dbReference>
<dbReference type="GO" id="GO:0022625">
    <property type="term" value="C:cytosolic large ribosomal subunit"/>
    <property type="evidence" value="ECO:0007669"/>
    <property type="project" value="TreeGrafter"/>
</dbReference>
<dbReference type="Proteomes" id="UP000176700">
    <property type="component" value="Unassembled WGS sequence"/>
</dbReference>
<organism evidence="7 8">
    <name type="scientific">Candidatus Ryanbacteria bacterium RIFCSPHIGHO2_01_45_13</name>
    <dbReference type="NCBI Taxonomy" id="1802112"/>
    <lineage>
        <taxon>Bacteria</taxon>
        <taxon>Candidatus Ryaniibacteriota</taxon>
    </lineage>
</organism>
<dbReference type="InterPro" id="IPR036373">
    <property type="entry name" value="Ribosomal_bL17_sf"/>
</dbReference>
<accession>A0A1G2FXY9</accession>
<evidence type="ECO:0000313" key="8">
    <source>
        <dbReference type="Proteomes" id="UP000176700"/>
    </source>
</evidence>
<keyword evidence="2 5" id="KW-0689">Ribosomal protein</keyword>
<dbReference type="AlphaFoldDB" id="A0A1G2FXY9"/>
<dbReference type="PANTHER" id="PTHR14413">
    <property type="entry name" value="RIBOSOMAL PROTEIN L17"/>
    <property type="match status" value="1"/>
</dbReference>
<protein>
    <recommendedName>
        <fullName evidence="4 6">50S ribosomal protein L17</fullName>
    </recommendedName>
</protein>
<dbReference type="Gene3D" id="3.90.1030.10">
    <property type="entry name" value="Ribosomal protein L17"/>
    <property type="match status" value="1"/>
</dbReference>
<gene>
    <name evidence="7" type="ORF">A2W41_02330</name>
</gene>
<reference evidence="7 8" key="1">
    <citation type="journal article" date="2016" name="Nat. Commun.">
        <title>Thousands of microbial genomes shed light on interconnected biogeochemical processes in an aquifer system.</title>
        <authorList>
            <person name="Anantharaman K."/>
            <person name="Brown C.T."/>
            <person name="Hug L.A."/>
            <person name="Sharon I."/>
            <person name="Castelle C.J."/>
            <person name="Probst A.J."/>
            <person name="Thomas B.C."/>
            <person name="Singh A."/>
            <person name="Wilkins M.J."/>
            <person name="Karaoz U."/>
            <person name="Brodie E.L."/>
            <person name="Williams K.H."/>
            <person name="Hubbard S.S."/>
            <person name="Banfield J.F."/>
        </authorList>
    </citation>
    <scope>NUCLEOTIDE SEQUENCE [LARGE SCALE GENOMIC DNA]</scope>
</reference>
<dbReference type="NCBIfam" id="TIGR00059">
    <property type="entry name" value="L17"/>
    <property type="match status" value="1"/>
</dbReference>
<dbReference type="InterPro" id="IPR000456">
    <property type="entry name" value="Ribosomal_bL17"/>
</dbReference>
<evidence type="ECO:0000256" key="1">
    <source>
        <dbReference type="ARBA" id="ARBA00008777"/>
    </source>
</evidence>
<evidence type="ECO:0000313" key="7">
    <source>
        <dbReference type="EMBL" id="OGZ42929.1"/>
    </source>
</evidence>
<evidence type="ECO:0000256" key="2">
    <source>
        <dbReference type="ARBA" id="ARBA00022980"/>
    </source>
</evidence>
<keyword evidence="3 5" id="KW-0687">Ribonucleoprotein</keyword>
<comment type="caution">
    <text evidence="7">The sequence shown here is derived from an EMBL/GenBank/DDBJ whole genome shotgun (WGS) entry which is preliminary data.</text>
</comment>
<evidence type="ECO:0000256" key="4">
    <source>
        <dbReference type="ARBA" id="ARBA00035494"/>
    </source>
</evidence>